<dbReference type="InterPro" id="IPR029032">
    <property type="entry name" value="AhpD-like"/>
</dbReference>
<evidence type="ECO:0000313" key="4">
    <source>
        <dbReference type="Proteomes" id="UP000256690"/>
    </source>
</evidence>
<organism evidence="3 4">
    <name type="scientific">Aspergillus mulundensis</name>
    <dbReference type="NCBI Taxonomy" id="1810919"/>
    <lineage>
        <taxon>Eukaryota</taxon>
        <taxon>Fungi</taxon>
        <taxon>Dikarya</taxon>
        <taxon>Ascomycota</taxon>
        <taxon>Pezizomycotina</taxon>
        <taxon>Eurotiomycetes</taxon>
        <taxon>Eurotiomycetidae</taxon>
        <taxon>Eurotiales</taxon>
        <taxon>Aspergillaceae</taxon>
        <taxon>Aspergillus</taxon>
        <taxon>Aspergillus subgen. Nidulantes</taxon>
    </lineage>
</organism>
<dbReference type="EMBL" id="PVWQ01000007">
    <property type="protein sequence ID" value="RDW76386.1"/>
    <property type="molecule type" value="Genomic_DNA"/>
</dbReference>
<dbReference type="InterPro" id="IPR052512">
    <property type="entry name" value="4CMD/NDH-1_regulator"/>
</dbReference>
<dbReference type="RefSeq" id="XP_026602698.1">
    <property type="nucleotide sequence ID" value="XM_026748394.1"/>
</dbReference>
<name>A0A3D8RR16_9EURO</name>
<gene>
    <name evidence="3" type="ORF">DSM5745_06378</name>
</gene>
<proteinExistence type="predicted"/>
<evidence type="ECO:0000259" key="2">
    <source>
        <dbReference type="Pfam" id="PF02627"/>
    </source>
</evidence>
<dbReference type="Gene3D" id="1.20.1290.10">
    <property type="entry name" value="AhpD-like"/>
    <property type="match status" value="1"/>
</dbReference>
<protein>
    <recommendedName>
        <fullName evidence="2">Carboxymuconolactone decarboxylase-like domain-containing protein</fullName>
    </recommendedName>
</protein>
<dbReference type="PANTHER" id="PTHR33570:SF2">
    <property type="entry name" value="CARBOXYMUCONOLACTONE DECARBOXYLASE-LIKE DOMAIN-CONTAINING PROTEIN"/>
    <property type="match status" value="1"/>
</dbReference>
<dbReference type="GeneID" id="38116748"/>
<feature type="region of interest" description="Disordered" evidence="1">
    <location>
        <begin position="1"/>
        <end position="22"/>
    </location>
</feature>
<reference evidence="3 4" key="1">
    <citation type="journal article" date="2018" name="IMA Fungus">
        <title>IMA Genome-F 9: Draft genome sequence of Annulohypoxylon stygium, Aspergillus mulundensis, Berkeleyomyces basicola (syn. Thielaviopsis basicola), Ceratocystis smalleyi, two Cercospora beticola strains, Coleophoma cylindrospora, Fusarium fracticaudum, Phialophora cf. hyalina, and Morchella septimelata.</title>
        <authorList>
            <person name="Wingfield B.D."/>
            <person name="Bills G.F."/>
            <person name="Dong Y."/>
            <person name="Huang W."/>
            <person name="Nel W.J."/>
            <person name="Swalarsk-Parry B.S."/>
            <person name="Vaghefi N."/>
            <person name="Wilken P.M."/>
            <person name="An Z."/>
            <person name="de Beer Z.W."/>
            <person name="De Vos L."/>
            <person name="Chen L."/>
            <person name="Duong T.A."/>
            <person name="Gao Y."/>
            <person name="Hammerbacher A."/>
            <person name="Kikkert J.R."/>
            <person name="Li Y."/>
            <person name="Li H."/>
            <person name="Li K."/>
            <person name="Li Q."/>
            <person name="Liu X."/>
            <person name="Ma X."/>
            <person name="Naidoo K."/>
            <person name="Pethybridge S.J."/>
            <person name="Sun J."/>
            <person name="Steenkamp E.T."/>
            <person name="van der Nest M.A."/>
            <person name="van Wyk S."/>
            <person name="Wingfield M.J."/>
            <person name="Xiong C."/>
            <person name="Yue Q."/>
            <person name="Zhang X."/>
        </authorList>
    </citation>
    <scope>NUCLEOTIDE SEQUENCE [LARGE SCALE GENOMIC DNA]</scope>
    <source>
        <strain evidence="3 4">DSM 5745</strain>
    </source>
</reference>
<dbReference type="SUPFAM" id="SSF69118">
    <property type="entry name" value="AhpD-like"/>
    <property type="match status" value="1"/>
</dbReference>
<dbReference type="Pfam" id="PF02627">
    <property type="entry name" value="CMD"/>
    <property type="match status" value="1"/>
</dbReference>
<feature type="domain" description="Carboxymuconolactone decarboxylase-like" evidence="2">
    <location>
        <begin position="52"/>
        <end position="130"/>
    </location>
</feature>
<dbReference type="PANTHER" id="PTHR33570">
    <property type="entry name" value="4-CARBOXYMUCONOLACTONE DECARBOXYLASE FAMILY PROTEIN"/>
    <property type="match status" value="1"/>
</dbReference>
<accession>A0A3D8RR16</accession>
<dbReference type="InterPro" id="IPR003779">
    <property type="entry name" value="CMD-like"/>
</dbReference>
<comment type="caution">
    <text evidence="3">The sequence shown here is derived from an EMBL/GenBank/DDBJ whole genome shotgun (WGS) entry which is preliminary data.</text>
</comment>
<dbReference type="AlphaFoldDB" id="A0A3D8RR16"/>
<sequence>MSDQSQPSAQEQSSSSSSSSMYETGLSTRKAVLGSTHVSRSLANTNAFTLPMQETITEFAWGSIWNRPGLDRRQRSLMNIGILIALNRQLELGVHVRGAVRNGLSELEIREAVMHSLVYCGAPAAMEGMRTVDKTLEEMEREGEIKRELK</sequence>
<dbReference type="OrthoDB" id="104509at2759"/>
<dbReference type="STRING" id="1810919.A0A3D8RR16"/>
<evidence type="ECO:0000313" key="3">
    <source>
        <dbReference type="EMBL" id="RDW76386.1"/>
    </source>
</evidence>
<evidence type="ECO:0000256" key="1">
    <source>
        <dbReference type="SAM" id="MobiDB-lite"/>
    </source>
</evidence>
<dbReference type="Proteomes" id="UP000256690">
    <property type="component" value="Unassembled WGS sequence"/>
</dbReference>
<keyword evidence="4" id="KW-1185">Reference proteome</keyword>
<dbReference type="GO" id="GO:0051920">
    <property type="term" value="F:peroxiredoxin activity"/>
    <property type="evidence" value="ECO:0007669"/>
    <property type="project" value="InterPro"/>
</dbReference>
<feature type="compositionally biased region" description="Low complexity" evidence="1">
    <location>
        <begin position="1"/>
        <end position="20"/>
    </location>
</feature>